<dbReference type="InterPro" id="IPR027417">
    <property type="entry name" value="P-loop_NTPase"/>
</dbReference>
<evidence type="ECO:0000313" key="3">
    <source>
        <dbReference type="Proteomes" id="UP001596298"/>
    </source>
</evidence>
<organism evidence="2 3">
    <name type="scientific">Flexivirga alba</name>
    <dbReference type="NCBI Taxonomy" id="702742"/>
    <lineage>
        <taxon>Bacteria</taxon>
        <taxon>Bacillati</taxon>
        <taxon>Actinomycetota</taxon>
        <taxon>Actinomycetes</taxon>
        <taxon>Micrococcales</taxon>
        <taxon>Dermacoccaceae</taxon>
        <taxon>Flexivirga</taxon>
    </lineage>
</organism>
<dbReference type="Proteomes" id="UP001596298">
    <property type="component" value="Unassembled WGS sequence"/>
</dbReference>
<accession>A0ABW2AC24</accession>
<dbReference type="RefSeq" id="WP_382404800.1">
    <property type="nucleotide sequence ID" value="NZ_JBHSWH010000001.1"/>
</dbReference>
<dbReference type="PANTHER" id="PTHR24220">
    <property type="entry name" value="IMPORT ATP-BINDING PROTEIN"/>
    <property type="match status" value="1"/>
</dbReference>
<dbReference type="PANTHER" id="PTHR24220:SF687">
    <property type="entry name" value="ABC TRANSPORTER ATP-BINDING PROTEIN SCO2324-RELATED"/>
    <property type="match status" value="1"/>
</dbReference>
<dbReference type="InterPro" id="IPR003959">
    <property type="entry name" value="ATPase_AAA_core"/>
</dbReference>
<reference evidence="3" key="1">
    <citation type="journal article" date="2019" name="Int. J. Syst. Evol. Microbiol.">
        <title>The Global Catalogue of Microorganisms (GCM) 10K type strain sequencing project: providing services to taxonomists for standard genome sequencing and annotation.</title>
        <authorList>
            <consortium name="The Broad Institute Genomics Platform"/>
            <consortium name="The Broad Institute Genome Sequencing Center for Infectious Disease"/>
            <person name="Wu L."/>
            <person name="Ma J."/>
        </authorList>
    </citation>
    <scope>NUCLEOTIDE SEQUENCE [LARGE SCALE GENOMIC DNA]</scope>
    <source>
        <strain evidence="3">CCUG 58127</strain>
    </source>
</reference>
<evidence type="ECO:0000259" key="1">
    <source>
        <dbReference type="Pfam" id="PF13304"/>
    </source>
</evidence>
<dbReference type="InterPro" id="IPR015854">
    <property type="entry name" value="ABC_transpr_LolD-like"/>
</dbReference>
<gene>
    <name evidence="2" type="ORF">ACFQDH_03310</name>
</gene>
<evidence type="ECO:0000313" key="2">
    <source>
        <dbReference type="EMBL" id="MFC6704325.1"/>
    </source>
</evidence>
<dbReference type="SUPFAM" id="SSF52540">
    <property type="entry name" value="P-loop containing nucleoside triphosphate hydrolases"/>
    <property type="match status" value="1"/>
</dbReference>
<comment type="caution">
    <text evidence="2">The sequence shown here is derived from an EMBL/GenBank/DDBJ whole genome shotgun (WGS) entry which is preliminary data.</text>
</comment>
<protein>
    <submittedName>
        <fullName evidence="2">AAA family ATPase</fullName>
    </submittedName>
</protein>
<dbReference type="Pfam" id="PF13304">
    <property type="entry name" value="AAA_21"/>
    <property type="match status" value="1"/>
</dbReference>
<dbReference type="EMBL" id="JBHSWH010000001">
    <property type="protein sequence ID" value="MFC6704325.1"/>
    <property type="molecule type" value="Genomic_DNA"/>
</dbReference>
<proteinExistence type="predicted"/>
<dbReference type="Gene3D" id="3.40.50.300">
    <property type="entry name" value="P-loop containing nucleotide triphosphate hydrolases"/>
    <property type="match status" value="1"/>
</dbReference>
<feature type="domain" description="ATPase AAA-type core" evidence="1">
    <location>
        <begin position="37"/>
        <end position="107"/>
    </location>
</feature>
<keyword evidence="3" id="KW-1185">Reference proteome</keyword>
<sequence>MPQTAADLLYLESVGEECAAAGAGARELLEQLAPGIEDRQHPRDLSEGQRLSLVLAIQLAARPLVLLLDEPTRGLDYSAKALLIRQLAELAGDGHAVLVATHDVEFVAGLADRVVVLADGDVIADGPTADVVASSPIFAPQVAKVLAPQQFLTVQDVADAMRSEP</sequence>
<name>A0ABW2AC24_9MICO</name>